<accession>I3XV21</accession>
<dbReference type="HOGENOM" id="CLU_126487_0_0_7"/>
<gene>
    <name evidence="2" type="ordered locus">Sulba_0477</name>
</gene>
<dbReference type="STRING" id="760154.Sulba_0477"/>
<feature type="transmembrane region" description="Helical" evidence="1">
    <location>
        <begin position="20"/>
        <end position="40"/>
    </location>
</feature>
<evidence type="ECO:0000256" key="1">
    <source>
        <dbReference type="SAM" id="Phobius"/>
    </source>
</evidence>
<keyword evidence="1" id="KW-0812">Transmembrane</keyword>
<dbReference type="PATRIC" id="fig|760154.4.peg.475"/>
<evidence type="ECO:0000313" key="2">
    <source>
        <dbReference type="EMBL" id="AFL67795.1"/>
    </source>
</evidence>
<dbReference type="AlphaFoldDB" id="I3XV21"/>
<dbReference type="RefSeq" id="WP_014768675.1">
    <property type="nucleotide sequence ID" value="NC_018002.1"/>
</dbReference>
<dbReference type="Proteomes" id="UP000006176">
    <property type="component" value="Chromosome"/>
</dbReference>
<evidence type="ECO:0000313" key="3">
    <source>
        <dbReference type="Proteomes" id="UP000006176"/>
    </source>
</evidence>
<dbReference type="KEGG" id="sba:Sulba_0477"/>
<keyword evidence="1" id="KW-0472">Membrane</keyword>
<dbReference type="eggNOG" id="COG3166">
    <property type="taxonomic scope" value="Bacteria"/>
</dbReference>
<organism evidence="2 3">
    <name type="scientific">Sulfurospirillum barnesii (strain ATCC 700032 / DSM 10660 / SES-3)</name>
    <dbReference type="NCBI Taxonomy" id="760154"/>
    <lineage>
        <taxon>Bacteria</taxon>
        <taxon>Pseudomonadati</taxon>
        <taxon>Campylobacterota</taxon>
        <taxon>Epsilonproteobacteria</taxon>
        <taxon>Campylobacterales</taxon>
        <taxon>Sulfurospirillaceae</taxon>
        <taxon>Sulfurospirillum</taxon>
    </lineage>
</organism>
<reference evidence="2 3" key="1">
    <citation type="submission" date="2012-06" db="EMBL/GenBank/DDBJ databases">
        <title>Complete sequence of Sulfurospirillum barnesii SES-3.</title>
        <authorList>
            <consortium name="US DOE Joint Genome Institute"/>
            <person name="Lucas S."/>
            <person name="Han J."/>
            <person name="Lapidus A."/>
            <person name="Cheng J.-F."/>
            <person name="Goodwin L."/>
            <person name="Pitluck S."/>
            <person name="Peters L."/>
            <person name="Ovchinnikova G."/>
            <person name="Lu M."/>
            <person name="Detter J.C."/>
            <person name="Han C."/>
            <person name="Tapia R."/>
            <person name="Land M."/>
            <person name="Hauser L."/>
            <person name="Kyrpides N."/>
            <person name="Ivanova N."/>
            <person name="Pagani I."/>
            <person name="Stolz J."/>
            <person name="Arkin A."/>
            <person name="Dehal P."/>
            <person name="Oremland R."/>
            <person name="Saltikov C."/>
            <person name="Basu P."/>
            <person name="Hollibaugh J."/>
            <person name="Newman D."/>
            <person name="Stolyar S."/>
            <person name="Hazen T."/>
            <person name="Woyke T."/>
        </authorList>
    </citation>
    <scope>NUCLEOTIDE SEQUENCE [LARGE SCALE GENOMIC DNA]</scope>
    <source>
        <strain evidence="3">ATCC 700032 / DSM 10660 / SES-3</strain>
    </source>
</reference>
<name>I3XV21_SULBS</name>
<dbReference type="OrthoDB" id="5372783at2"/>
<keyword evidence="3" id="KW-1185">Reference proteome</keyword>
<keyword evidence="1" id="KW-1133">Transmembrane helix</keyword>
<proteinExistence type="predicted"/>
<sequence length="172" mass="20166">MKSFIAPRPKPFLSLFTKLWLVFISLMSLFMVIFNFYIVFEMQTFKQEIISLTHERERLEVKIDEDDSAISSVLRQKALSEEIFSNNTLLKDSMKNLFDLVPDQITLKKVEMERNALIIYGVSPTQDTFNFLLATPLKSIFHTSQTSFYLTKEGWYNFVSINKIINEEGLRE</sequence>
<protein>
    <recommendedName>
        <fullName evidence="4">Tfp pilus assembly protein PilN</fullName>
    </recommendedName>
</protein>
<evidence type="ECO:0008006" key="4">
    <source>
        <dbReference type="Google" id="ProtNLM"/>
    </source>
</evidence>
<dbReference type="EMBL" id="CP003333">
    <property type="protein sequence ID" value="AFL67795.1"/>
    <property type="molecule type" value="Genomic_DNA"/>
</dbReference>